<comment type="subcellular location">
    <subcellularLocation>
        <location evidence="2">Cytoplasm</location>
        <location evidence="2">Cytoskeleton</location>
    </subcellularLocation>
</comment>
<dbReference type="EMBL" id="JARYMX010000005">
    <property type="protein sequence ID" value="KAJ9548918.1"/>
    <property type="molecule type" value="Genomic_DNA"/>
</dbReference>
<reference evidence="4" key="1">
    <citation type="submission" date="2023-03" db="EMBL/GenBank/DDBJ databases">
        <title>Chromosome-scale reference genome and RAD-based genetic map of yellow starthistle (Centaurea solstitialis) reveal putative structural variation and QTLs associated with invader traits.</title>
        <authorList>
            <person name="Reatini B."/>
            <person name="Cang F.A."/>
            <person name="Jiang Q."/>
            <person name="Mckibben M.T.W."/>
            <person name="Barker M.S."/>
            <person name="Rieseberg L.H."/>
            <person name="Dlugosch K.M."/>
        </authorList>
    </citation>
    <scope>NUCLEOTIDE SEQUENCE</scope>
    <source>
        <strain evidence="4">CAN-66</strain>
        <tissue evidence="4">Leaf</tissue>
    </source>
</reference>
<evidence type="ECO:0000256" key="1">
    <source>
        <dbReference type="ARBA" id="ARBA00006993"/>
    </source>
</evidence>
<dbReference type="GO" id="GO:0071933">
    <property type="term" value="F:Arp2/3 complex binding"/>
    <property type="evidence" value="ECO:0007669"/>
    <property type="project" value="TreeGrafter"/>
</dbReference>
<feature type="compositionally biased region" description="Low complexity" evidence="3">
    <location>
        <begin position="562"/>
        <end position="574"/>
    </location>
</feature>
<evidence type="ECO:0000313" key="5">
    <source>
        <dbReference type="Proteomes" id="UP001172457"/>
    </source>
</evidence>
<comment type="similarity">
    <text evidence="1 2">Belongs to the SCAR/WAVE family.</text>
</comment>
<feature type="compositionally biased region" description="Low complexity" evidence="3">
    <location>
        <begin position="466"/>
        <end position="478"/>
    </location>
</feature>
<keyword evidence="2" id="KW-0963">Cytoplasm</keyword>
<dbReference type="InterPro" id="IPR028288">
    <property type="entry name" value="SCAR/WAVE_fam"/>
</dbReference>
<dbReference type="GO" id="GO:0005856">
    <property type="term" value="C:cytoskeleton"/>
    <property type="evidence" value="ECO:0007669"/>
    <property type="project" value="UniProtKB-SubCell"/>
</dbReference>
<feature type="region of interest" description="Disordered" evidence="3">
    <location>
        <begin position="553"/>
        <end position="583"/>
    </location>
</feature>
<evidence type="ECO:0000256" key="3">
    <source>
        <dbReference type="SAM" id="MobiDB-lite"/>
    </source>
</evidence>
<feature type="compositionally biased region" description="Basic and acidic residues" evidence="3">
    <location>
        <begin position="808"/>
        <end position="830"/>
    </location>
</feature>
<comment type="caution">
    <text evidence="4">The sequence shown here is derived from an EMBL/GenBank/DDBJ whole genome shotgun (WGS) entry which is preliminary data.</text>
</comment>
<dbReference type="Gene3D" id="6.10.280.150">
    <property type="match status" value="2"/>
</dbReference>
<dbReference type="PANTHER" id="PTHR12902">
    <property type="entry name" value="WASP-1"/>
    <property type="match status" value="1"/>
</dbReference>
<dbReference type="Gene3D" id="1.20.5.340">
    <property type="match status" value="1"/>
</dbReference>
<feature type="region of interest" description="Disordered" evidence="3">
    <location>
        <begin position="464"/>
        <end position="502"/>
    </location>
</feature>
<keyword evidence="5" id="KW-1185">Reference proteome</keyword>
<dbReference type="GO" id="GO:2000601">
    <property type="term" value="P:positive regulation of Arp2/3 complex-mediated actin nucleation"/>
    <property type="evidence" value="ECO:0007669"/>
    <property type="project" value="TreeGrafter"/>
</dbReference>
<keyword evidence="2" id="KW-0009">Actin-binding</keyword>
<dbReference type="GO" id="GO:0030036">
    <property type="term" value="P:actin cytoskeleton organization"/>
    <property type="evidence" value="ECO:0007669"/>
    <property type="project" value="UniProtKB-UniRule"/>
</dbReference>
<keyword evidence="2" id="KW-0206">Cytoskeleton</keyword>
<feature type="region of interest" description="Disordered" evidence="3">
    <location>
        <begin position="798"/>
        <end position="830"/>
    </location>
</feature>
<comment type="function">
    <text evidence="2">Involved in regulation of actin and microtubule organization. Part of a WAVE complex that activates the Arp2/3 complex.</text>
</comment>
<name>A0AA38TDZ0_9ASTR</name>
<gene>
    <name evidence="4" type="ORF">OSB04_021461</name>
</gene>
<feature type="region of interest" description="Disordered" evidence="3">
    <location>
        <begin position="732"/>
        <end position="777"/>
    </location>
</feature>
<dbReference type="PANTHER" id="PTHR12902:SF1">
    <property type="entry name" value="WISKOTT-ALDRICH SYNDROME PROTEIN FAMILY MEMBER"/>
    <property type="match status" value="1"/>
</dbReference>
<protein>
    <recommendedName>
        <fullName evidence="2">Protein SCAR</fullName>
    </recommendedName>
    <alternativeName>
        <fullName evidence="2">Protein WAVE</fullName>
    </alternativeName>
</protein>
<sequence length="1357" mass="147575">MPINRYQIRNVYSLADPELYKSADKDDPEALLEGVAMAGLVGVLRQLGDLAEFAAEIFHDLHEEVMATAARGHGLLARVQQLESEFPSIERAFLSQTCHSNFFPNSGQKFARRFVCVSYCLAGIDWHPNRQIAQNLITTGDLPRFVMDSYEECRGPPRLFLLDKFDVAGAGACLKRYTDPSIYKVEASSYEIESAETHWDKKIRKTKKKGSQWKGGETQEGSQLSHVKLHQLFLEERVQNGAIEPARLVKLKKRPNKLPFDLGSGESYMNKLLNSPEDKLVHEVPVCSSPSTLPSGTPNGSRLEIPEDSMVGSALGSAVQSSSVQKIECGDPAYGLSRNVAERLSSELPISGPSSGAGIVSSTLEEEVDEKRIAVDEEIKTDGLQNGYVSDDVASDTDNYMDALGTMESQLDTDAELLSTADPSINQGTYSDANVGQLQSQLSDSQSIGKSIASDDGNNLIMKGITTSSCSDTTSTSTENASPVGMDSPPRPFASTEIPFRPRVPPTQVSVAENIMATQHSDHNVTNDTCIDVSEVPTVSSAIDSDQVTFLEEGSTQEADSNEVSSNHNESVNSPRKDGEHETHMEVSADFLPTADNISSRSLSEVNQVEYEEDDHCSSSHSVILHVDEQPLDTSVAECDIDDLDVKPTDTTFSDDDVPVAEVAADNPGIYSEEQFKEIADEILNVSGSAEAIVSYSSEDETGSNNAETEVMTGAVTDANGSGGNDLSVYKDETELEEGEVESVKSEVKDVGSNPVSVPDDLDVNEGKDLSTLEDDEELEIREVDSINLEVEKKDAVLLPVDADENEDNGRSTLEEPDESRSVQESGEKKEVDQLLVISRDLDYVSCDTAPYDSSSKLLLDSIPDASSSTCDHLNDDVDSPSLNSKILQDQNQSFLAETDKDVILRGLGSPTGNVAPCDPSDVQFLDNASSSIVFTEGSHDLESKASDYGDHEKFDAVKSSLLEDNVNQPNDQLHVQLLASEGSQMLPKLDSLAHVDHGKHFDTHSEFYPVNNATQSVVQEEDLQGKPMKVVVATHDSSHIQDMQSSTESDSVPVSGKLHTVELLQVSSQEVNHSDQANLQSTPALSGFGILPQLTPVKSEDIPPLPPLPPMQWIMRKPQNALSTPTDGGQHSDNPFPPIFSCKADEGPQLAGHPAFDEIRILNTENQKSKHAYEDLRSGTGVSQMLLPEASLHTEDHDKSSVPLEPHVAENLMPVETEHSHSVPTTSGQELFWPSSNPYSFHPVENEVPNAIQPIKVQRPRTPLIDAVAAHDKSKLRKVSDRATPQIPKGEESDAILEQIRAKSFNLKPAVHTRPSIQGPKTNLRVAAILEKANAIRQAFAGSDDDDDDSDSWSDS</sequence>
<evidence type="ECO:0000256" key="2">
    <source>
        <dbReference type="RuleBase" id="RU367034"/>
    </source>
</evidence>
<evidence type="ECO:0000313" key="4">
    <source>
        <dbReference type="EMBL" id="KAJ9548918.1"/>
    </source>
</evidence>
<accession>A0AA38TDZ0</accession>
<dbReference type="GO" id="GO:0003779">
    <property type="term" value="F:actin binding"/>
    <property type="evidence" value="ECO:0007669"/>
    <property type="project" value="UniProtKB-UniRule"/>
</dbReference>
<dbReference type="Proteomes" id="UP001172457">
    <property type="component" value="Chromosome 5"/>
</dbReference>
<dbReference type="GO" id="GO:0034237">
    <property type="term" value="F:protein kinase A regulatory subunit binding"/>
    <property type="evidence" value="ECO:0007669"/>
    <property type="project" value="TreeGrafter"/>
</dbReference>
<organism evidence="4 5">
    <name type="scientific">Centaurea solstitialis</name>
    <name type="common">yellow star-thistle</name>
    <dbReference type="NCBI Taxonomy" id="347529"/>
    <lineage>
        <taxon>Eukaryota</taxon>
        <taxon>Viridiplantae</taxon>
        <taxon>Streptophyta</taxon>
        <taxon>Embryophyta</taxon>
        <taxon>Tracheophyta</taxon>
        <taxon>Spermatophyta</taxon>
        <taxon>Magnoliopsida</taxon>
        <taxon>eudicotyledons</taxon>
        <taxon>Gunneridae</taxon>
        <taxon>Pentapetalae</taxon>
        <taxon>asterids</taxon>
        <taxon>campanulids</taxon>
        <taxon>Asterales</taxon>
        <taxon>Asteraceae</taxon>
        <taxon>Carduoideae</taxon>
        <taxon>Cardueae</taxon>
        <taxon>Centaureinae</taxon>
        <taxon>Centaurea</taxon>
    </lineage>
</organism>
<proteinExistence type="inferred from homology"/>